<dbReference type="GO" id="GO:0020037">
    <property type="term" value="F:heme binding"/>
    <property type="evidence" value="ECO:0007669"/>
    <property type="project" value="InterPro"/>
</dbReference>
<organism evidence="7 8">
    <name type="scientific">Methylocella tundrae</name>
    <dbReference type="NCBI Taxonomy" id="227605"/>
    <lineage>
        <taxon>Bacteria</taxon>
        <taxon>Pseudomonadati</taxon>
        <taxon>Pseudomonadota</taxon>
        <taxon>Alphaproteobacteria</taxon>
        <taxon>Hyphomicrobiales</taxon>
        <taxon>Beijerinckiaceae</taxon>
        <taxon>Methylocella</taxon>
    </lineage>
</organism>
<evidence type="ECO:0000313" key="8">
    <source>
        <dbReference type="Proteomes" id="UP000294360"/>
    </source>
</evidence>
<protein>
    <submittedName>
        <fullName evidence="7">Putative cytochrome c-L protein, xoxG</fullName>
    </submittedName>
</protein>
<evidence type="ECO:0000256" key="4">
    <source>
        <dbReference type="PROSITE-ProRule" id="PRU00433"/>
    </source>
</evidence>
<dbReference type="KEGG" id="mtun:MTUNDRAET4_0123.1"/>
<keyword evidence="7" id="KW-0614">Plasmid</keyword>
<dbReference type="PROSITE" id="PS51257">
    <property type="entry name" value="PROKAR_LIPOPROTEIN"/>
    <property type="match status" value="1"/>
</dbReference>
<evidence type="ECO:0000256" key="3">
    <source>
        <dbReference type="ARBA" id="ARBA00023004"/>
    </source>
</evidence>
<evidence type="ECO:0000313" key="7">
    <source>
        <dbReference type="EMBL" id="VFU16468.1"/>
    </source>
</evidence>
<keyword evidence="1 4" id="KW-0349">Heme</keyword>
<dbReference type="EMBL" id="LR536451">
    <property type="protein sequence ID" value="VFU16468.1"/>
    <property type="molecule type" value="Genomic_DNA"/>
</dbReference>
<feature type="signal peptide" evidence="5">
    <location>
        <begin position="1"/>
        <end position="23"/>
    </location>
</feature>
<sequence length="154" mass="15917">MNRTGLFALSFGLACALSYSSSAQDQGAAGSTSADSVALPAVSLGGFAPAGGQVVTGVSKIGEEYAKSAQHIEAGRQLFQAMNCSGCHSNGGGGMGPPLMKKNWIYGGSVENIASTIVEGRPNGMPTFRGLLPMEQVWEIAAFVKYMADHPTEK</sequence>
<keyword evidence="5" id="KW-0732">Signal</keyword>
<evidence type="ECO:0000259" key="6">
    <source>
        <dbReference type="PROSITE" id="PS51007"/>
    </source>
</evidence>
<dbReference type="Proteomes" id="UP000294360">
    <property type="component" value="Plasmid 2"/>
</dbReference>
<proteinExistence type="predicted"/>
<accession>A0A4U8Z6Q1</accession>
<geneLocation type="plasmid" evidence="7 8">
    <name>2</name>
</geneLocation>
<evidence type="ECO:0000256" key="5">
    <source>
        <dbReference type="SAM" id="SignalP"/>
    </source>
</evidence>
<dbReference type="InterPro" id="IPR036909">
    <property type="entry name" value="Cyt_c-like_dom_sf"/>
</dbReference>
<dbReference type="PROSITE" id="PS51007">
    <property type="entry name" value="CYTC"/>
    <property type="match status" value="1"/>
</dbReference>
<reference evidence="7 8" key="1">
    <citation type="submission" date="2019-03" db="EMBL/GenBank/DDBJ databases">
        <authorList>
            <person name="Kox A.R. M."/>
        </authorList>
    </citation>
    <scope>NUCLEOTIDE SEQUENCE [LARGE SCALE GENOMIC DNA]</scope>
    <source>
        <strain evidence="7">MTUNDRAET4 annotated genome</strain>
        <plasmid evidence="8">2</plasmid>
    </source>
</reference>
<dbReference type="SUPFAM" id="SSF46626">
    <property type="entry name" value="Cytochrome c"/>
    <property type="match status" value="1"/>
</dbReference>
<dbReference type="OrthoDB" id="9811281at2"/>
<name>A0A4U8Z6Q1_METTU</name>
<evidence type="ECO:0000256" key="2">
    <source>
        <dbReference type="ARBA" id="ARBA00022723"/>
    </source>
</evidence>
<dbReference type="Pfam" id="PF13442">
    <property type="entry name" value="Cytochrome_CBB3"/>
    <property type="match status" value="1"/>
</dbReference>
<evidence type="ECO:0000256" key="1">
    <source>
        <dbReference type="ARBA" id="ARBA00022617"/>
    </source>
</evidence>
<dbReference type="GO" id="GO:0009055">
    <property type="term" value="F:electron transfer activity"/>
    <property type="evidence" value="ECO:0007669"/>
    <property type="project" value="InterPro"/>
</dbReference>
<keyword evidence="3 4" id="KW-0408">Iron</keyword>
<dbReference type="GO" id="GO:0046872">
    <property type="term" value="F:metal ion binding"/>
    <property type="evidence" value="ECO:0007669"/>
    <property type="project" value="UniProtKB-KW"/>
</dbReference>
<dbReference type="InterPro" id="IPR009056">
    <property type="entry name" value="Cyt_c-like_dom"/>
</dbReference>
<feature type="chain" id="PRO_5020755364" evidence="5">
    <location>
        <begin position="24"/>
        <end position="154"/>
    </location>
</feature>
<gene>
    <name evidence="7" type="primary">xoxG3</name>
    <name evidence="7" type="ORF">MTUNDRAET4_0123</name>
</gene>
<dbReference type="AlphaFoldDB" id="A0A4U8Z6Q1"/>
<keyword evidence="2 4" id="KW-0479">Metal-binding</keyword>
<dbReference type="Gene3D" id="1.10.760.10">
    <property type="entry name" value="Cytochrome c-like domain"/>
    <property type="match status" value="1"/>
</dbReference>
<feature type="domain" description="Cytochrome c" evidence="6">
    <location>
        <begin position="70"/>
        <end position="148"/>
    </location>
</feature>
<dbReference type="RefSeq" id="WP_134492879.1">
    <property type="nucleotide sequence ID" value="NZ_LR536451.1"/>
</dbReference>